<dbReference type="Gene3D" id="3.90.1480.10">
    <property type="entry name" value="Alpha-2,3-sialyltransferase"/>
    <property type="match status" value="1"/>
</dbReference>
<proteinExistence type="predicted"/>
<reference evidence="1 2" key="1">
    <citation type="submission" date="2023-07" db="EMBL/GenBank/DDBJ databases">
        <title>Sorghum-associated microbial communities from plants grown in Nebraska, USA.</title>
        <authorList>
            <person name="Schachtman D."/>
        </authorList>
    </citation>
    <scope>NUCLEOTIDE SEQUENCE [LARGE SCALE GENOMIC DNA]</scope>
    <source>
        <strain evidence="1 2">DS1730</strain>
    </source>
</reference>
<dbReference type="Proteomes" id="UP001184614">
    <property type="component" value="Unassembled WGS sequence"/>
</dbReference>
<name>A0ABU1MF64_9HYPH</name>
<organism evidence="1 2">
    <name type="scientific">Brucella pseudogrignonensis</name>
    <dbReference type="NCBI Taxonomy" id="419475"/>
    <lineage>
        <taxon>Bacteria</taxon>
        <taxon>Pseudomonadati</taxon>
        <taxon>Pseudomonadota</taxon>
        <taxon>Alphaproteobacteria</taxon>
        <taxon>Hyphomicrobiales</taxon>
        <taxon>Brucellaceae</taxon>
        <taxon>Brucella/Ochrobactrum group</taxon>
        <taxon>Brucella</taxon>
    </lineage>
</organism>
<keyword evidence="2" id="KW-1185">Reference proteome</keyword>
<accession>A0ABU1MF64</accession>
<comment type="caution">
    <text evidence="1">The sequence shown here is derived from an EMBL/GenBank/DDBJ whole genome shotgun (WGS) entry which is preliminary data.</text>
</comment>
<dbReference type="RefSeq" id="WP_310016141.1">
    <property type="nucleotide sequence ID" value="NZ_JAVDQT010000013.1"/>
</dbReference>
<protein>
    <recommendedName>
        <fullName evidence="3">Lipopolysaccharide biosynthesis protein</fullName>
    </recommendedName>
</protein>
<gene>
    <name evidence="1" type="ORF">J2782_004425</name>
</gene>
<evidence type="ECO:0008006" key="3">
    <source>
        <dbReference type="Google" id="ProtNLM"/>
    </source>
</evidence>
<sequence>MSFINFFTNGLGSLKNKHKNSRVFILANGPSVVDFPLNLLEGEIVIGMNASTILNERFGFCSKYHVISDQRFLAAPEKAQWGTTKLNPNTIRVLRRDLIDFDDQNITNKTHYVAPLSRDGFSKNLAHGFYYGCTTTMLALQLAWHLGSREVFLLGCDLRYPDENPRFYEEAEPQLEDSFISVQASNIVNAAGFFEDAGGVVVNCSSSSFLRPYLPYRQFESLFSSDIGSRLNKRRSRAKNKVQDVLS</sequence>
<evidence type="ECO:0000313" key="1">
    <source>
        <dbReference type="EMBL" id="MDR6434672.1"/>
    </source>
</evidence>
<dbReference type="EMBL" id="JAVDQT010000013">
    <property type="protein sequence ID" value="MDR6434672.1"/>
    <property type="molecule type" value="Genomic_DNA"/>
</dbReference>
<evidence type="ECO:0000313" key="2">
    <source>
        <dbReference type="Proteomes" id="UP001184614"/>
    </source>
</evidence>